<evidence type="ECO:0000313" key="2">
    <source>
        <dbReference type="EMBL" id="PMD72165.1"/>
    </source>
</evidence>
<dbReference type="InterPro" id="IPR046008">
    <property type="entry name" value="DUF5964"/>
</dbReference>
<feature type="transmembrane region" description="Helical" evidence="1">
    <location>
        <begin position="31"/>
        <end position="53"/>
    </location>
</feature>
<dbReference type="RefSeq" id="WP_102195693.1">
    <property type="nucleotide sequence ID" value="NZ_NIPR01000008.1"/>
</dbReference>
<keyword evidence="3" id="KW-1185">Reference proteome</keyword>
<dbReference type="EMBL" id="NIPR01000008">
    <property type="protein sequence ID" value="PMD72165.1"/>
    <property type="molecule type" value="Genomic_DNA"/>
</dbReference>
<proteinExistence type="predicted"/>
<name>A0A2N7AVH7_9LACO</name>
<evidence type="ECO:0000256" key="1">
    <source>
        <dbReference type="SAM" id="Phobius"/>
    </source>
</evidence>
<protein>
    <submittedName>
        <fullName evidence="2">Uncharacterized protein</fullName>
    </submittedName>
</protein>
<feature type="transmembrane region" description="Helical" evidence="1">
    <location>
        <begin position="7"/>
        <end position="25"/>
    </location>
</feature>
<dbReference type="OrthoDB" id="2297851at2"/>
<dbReference type="Pfam" id="PF19389">
    <property type="entry name" value="DUF5964"/>
    <property type="match status" value="1"/>
</dbReference>
<dbReference type="Proteomes" id="UP000235649">
    <property type="component" value="Unassembled WGS sequence"/>
</dbReference>
<keyword evidence="1" id="KW-0472">Membrane</keyword>
<dbReference type="AlphaFoldDB" id="A0A2N7AVH7"/>
<keyword evidence="1" id="KW-0812">Transmembrane</keyword>
<gene>
    <name evidence="2" type="ORF">CBP76_04210</name>
</gene>
<accession>A0A2N7AVH7</accession>
<evidence type="ECO:0000313" key="3">
    <source>
        <dbReference type="Proteomes" id="UP000235649"/>
    </source>
</evidence>
<keyword evidence="1" id="KW-1133">Transmembrane helix</keyword>
<feature type="transmembrane region" description="Helical" evidence="1">
    <location>
        <begin position="73"/>
        <end position="92"/>
    </location>
</feature>
<comment type="caution">
    <text evidence="2">The sequence shown here is derived from an EMBL/GenBank/DDBJ whole genome shotgun (WGS) entry which is preliminary data.</text>
</comment>
<sequence>MKIRRSIEIIPTLILLAISIYSLVLRANGGVWNTYFVIGVTGLSVYIPVALFIEALANSSHKIEKNTHKNKTFYSCMIALWIISLIFAVLMMEQVK</sequence>
<organism evidence="2 3">
    <name type="scientific">Companilactobacillus nuruki</name>
    <dbReference type="NCBI Taxonomy" id="1993540"/>
    <lineage>
        <taxon>Bacteria</taxon>
        <taxon>Bacillati</taxon>
        <taxon>Bacillota</taxon>
        <taxon>Bacilli</taxon>
        <taxon>Lactobacillales</taxon>
        <taxon>Lactobacillaceae</taxon>
        <taxon>Companilactobacillus</taxon>
    </lineage>
</organism>
<reference evidence="2 3" key="1">
    <citation type="submission" date="2017-05" db="EMBL/GenBank/DDBJ databases">
        <title>Lactobacillus nurukis nov., sp. nov., isolated from nuruk.</title>
        <authorList>
            <person name="Kim S.-J."/>
        </authorList>
    </citation>
    <scope>NUCLEOTIDE SEQUENCE [LARGE SCALE GENOMIC DNA]</scope>
    <source>
        <strain evidence="2 3">SYF10-1a</strain>
    </source>
</reference>